<comment type="subcellular location">
    <subcellularLocation>
        <location evidence="1">Cell outer membrane</location>
    </subcellularLocation>
</comment>
<dbReference type="SUPFAM" id="SSF49464">
    <property type="entry name" value="Carboxypeptidase regulatory domain-like"/>
    <property type="match status" value="1"/>
</dbReference>
<dbReference type="InterPro" id="IPR041700">
    <property type="entry name" value="OMP_b-brl_3"/>
</dbReference>
<sequence>MGLLKQLKKPCFLALFFLSASFSTYAQNNDFSGIVVDGESKEVIEGASVTLLTERTQTFIRGTQTQSNGSFLFEDLVKSKYVLRVSYVGYQTYELTDLNYQGGPRKLDSIFLQPAGEVLEEVMIEGRVPELRLDIDKKVFDASQSIVSEGGTASDLLENVPTLEVDVDGNVSLRGSSSVKILIDGKESAMAGNDIANYLQSMPANLIDKVELITNPSSRYDAEGQSGIVNIVLKRNVRTGLNGSVNASWGSYNNQMAGINLNYRNRKLNYSGGYSYARRSNKGSGYNDNVFLNHPDDPSMNPRTITESSNDRRMYNHTVRTGVDYYMHENTTVSLGANISFRDRNSSSLMDYTYYNLPAYGANSLRKSNQNGDSFGVDLSLDFVQNLKREGEEIFANVTFGKDNREGYNDYFQDYASGRADFVRLNNTTDLGYNWNFQFDYTLPLGEDHKFEAGYRGNLRNGEENQFSELQDTTSLDFVPDYGVSNDFDLNSSVHALYTNYQRKLSDRLGVQIGLRAEQANLNTKYYSLDPEVDEHERITPGKLDYFRLYPSVFLSYDLSDEGDKLQWSYSRRVQRPRGWQVNPFLNLSDETNIMQGNPELLPEDIHSFEMAYAKFYNNWNIMSSVYYRRVNDMTRPFLKSPSLIADAIGDTTNVTYSQWDNVANQDVFGVELISKVSLFNWWDATANVNLFYNNTTPLKGFDVQRVENFSWNGNLNSNVKLMRTLSMQLRGFYRAPSKRLQGRMKAMYGMDVALKKEVLDGKGSITFNVRDAFDTRSFRSESFLPQNHIYMEHRWRPRTFTVSLSYRFGSRDVSESKSKRERMEDMGGEMEGMGEF</sequence>
<feature type="domain" description="TonB-dependent receptor plug" evidence="6">
    <location>
        <begin position="150"/>
        <end position="227"/>
    </location>
</feature>
<evidence type="ECO:0000313" key="8">
    <source>
        <dbReference type="EMBL" id="HIX53772.1"/>
    </source>
</evidence>
<dbReference type="InterPro" id="IPR036942">
    <property type="entry name" value="Beta-barrel_TonB_sf"/>
</dbReference>
<dbReference type="EMBL" id="DXEZ01000056">
    <property type="protein sequence ID" value="HIX53772.1"/>
    <property type="molecule type" value="Genomic_DNA"/>
</dbReference>
<keyword evidence="3" id="KW-0998">Cell outer membrane</keyword>
<name>A0A9D1W7G7_9SPHI</name>
<organism evidence="8 9">
    <name type="scientific">Candidatus Sphingobacterium stercoripullorum</name>
    <dbReference type="NCBI Taxonomy" id="2838759"/>
    <lineage>
        <taxon>Bacteria</taxon>
        <taxon>Pseudomonadati</taxon>
        <taxon>Bacteroidota</taxon>
        <taxon>Sphingobacteriia</taxon>
        <taxon>Sphingobacteriales</taxon>
        <taxon>Sphingobacteriaceae</taxon>
        <taxon>Sphingobacterium</taxon>
    </lineage>
</organism>
<reference evidence="8" key="2">
    <citation type="submission" date="2021-04" db="EMBL/GenBank/DDBJ databases">
        <authorList>
            <person name="Gilroy R."/>
        </authorList>
    </citation>
    <scope>NUCLEOTIDE SEQUENCE</scope>
    <source>
        <strain evidence="8">1719</strain>
    </source>
</reference>
<dbReference type="PANTHER" id="PTHR40980">
    <property type="entry name" value="PLUG DOMAIN-CONTAINING PROTEIN"/>
    <property type="match status" value="1"/>
</dbReference>
<dbReference type="Pfam" id="PF07715">
    <property type="entry name" value="Plug"/>
    <property type="match status" value="1"/>
</dbReference>
<dbReference type="AlphaFoldDB" id="A0A9D1W7G7"/>
<evidence type="ECO:0000256" key="1">
    <source>
        <dbReference type="ARBA" id="ARBA00004442"/>
    </source>
</evidence>
<feature type="signal peptide" evidence="5">
    <location>
        <begin position="1"/>
        <end position="26"/>
    </location>
</feature>
<evidence type="ECO:0000259" key="6">
    <source>
        <dbReference type="Pfam" id="PF07715"/>
    </source>
</evidence>
<evidence type="ECO:0000256" key="4">
    <source>
        <dbReference type="SAM" id="MobiDB-lite"/>
    </source>
</evidence>
<feature type="domain" description="Outer membrane protein beta-barrel" evidence="7">
    <location>
        <begin position="386"/>
        <end position="807"/>
    </location>
</feature>
<evidence type="ECO:0000313" key="9">
    <source>
        <dbReference type="Proteomes" id="UP000824156"/>
    </source>
</evidence>
<evidence type="ECO:0000256" key="3">
    <source>
        <dbReference type="ARBA" id="ARBA00023237"/>
    </source>
</evidence>
<keyword evidence="5" id="KW-0732">Signal</keyword>
<keyword evidence="2" id="KW-0472">Membrane</keyword>
<dbReference type="Gene3D" id="2.40.170.20">
    <property type="entry name" value="TonB-dependent receptor, beta-barrel domain"/>
    <property type="match status" value="1"/>
</dbReference>
<protein>
    <submittedName>
        <fullName evidence="8">TonB-dependent receptor family protein</fullName>
    </submittedName>
</protein>
<feature type="compositionally biased region" description="Acidic residues" evidence="4">
    <location>
        <begin position="827"/>
        <end position="837"/>
    </location>
</feature>
<dbReference type="SUPFAM" id="SSF56935">
    <property type="entry name" value="Porins"/>
    <property type="match status" value="1"/>
</dbReference>
<dbReference type="InterPro" id="IPR037066">
    <property type="entry name" value="Plug_dom_sf"/>
</dbReference>
<feature type="region of interest" description="Disordered" evidence="4">
    <location>
        <begin position="816"/>
        <end position="837"/>
    </location>
</feature>
<evidence type="ECO:0000259" key="7">
    <source>
        <dbReference type="Pfam" id="PF14905"/>
    </source>
</evidence>
<dbReference type="Gene3D" id="2.170.130.10">
    <property type="entry name" value="TonB-dependent receptor, plug domain"/>
    <property type="match status" value="1"/>
</dbReference>
<reference evidence="8" key="1">
    <citation type="journal article" date="2021" name="PeerJ">
        <title>Extensive microbial diversity within the chicken gut microbiome revealed by metagenomics and culture.</title>
        <authorList>
            <person name="Gilroy R."/>
            <person name="Ravi A."/>
            <person name="Getino M."/>
            <person name="Pursley I."/>
            <person name="Horton D.L."/>
            <person name="Alikhan N.F."/>
            <person name="Baker D."/>
            <person name="Gharbi K."/>
            <person name="Hall N."/>
            <person name="Watson M."/>
            <person name="Adriaenssens E.M."/>
            <person name="Foster-Nyarko E."/>
            <person name="Jarju S."/>
            <person name="Secka A."/>
            <person name="Antonio M."/>
            <person name="Oren A."/>
            <person name="Chaudhuri R.R."/>
            <person name="La Ragione R."/>
            <person name="Hildebrand F."/>
            <person name="Pallen M.J."/>
        </authorList>
    </citation>
    <scope>NUCLEOTIDE SEQUENCE</scope>
    <source>
        <strain evidence="8">1719</strain>
    </source>
</reference>
<dbReference type="InterPro" id="IPR008969">
    <property type="entry name" value="CarboxyPept-like_regulatory"/>
</dbReference>
<dbReference type="Proteomes" id="UP000824156">
    <property type="component" value="Unassembled WGS sequence"/>
</dbReference>
<evidence type="ECO:0000256" key="5">
    <source>
        <dbReference type="SAM" id="SignalP"/>
    </source>
</evidence>
<dbReference type="PANTHER" id="PTHR40980:SF4">
    <property type="entry name" value="TONB-DEPENDENT RECEPTOR-LIKE BETA-BARREL DOMAIN-CONTAINING PROTEIN"/>
    <property type="match status" value="1"/>
</dbReference>
<dbReference type="Gene3D" id="2.60.40.1120">
    <property type="entry name" value="Carboxypeptidase-like, regulatory domain"/>
    <property type="match status" value="1"/>
</dbReference>
<feature type="chain" id="PRO_5038417242" evidence="5">
    <location>
        <begin position="27"/>
        <end position="837"/>
    </location>
</feature>
<accession>A0A9D1W7G7</accession>
<keyword evidence="8" id="KW-0675">Receptor</keyword>
<dbReference type="InterPro" id="IPR012910">
    <property type="entry name" value="Plug_dom"/>
</dbReference>
<evidence type="ECO:0000256" key="2">
    <source>
        <dbReference type="ARBA" id="ARBA00023136"/>
    </source>
</evidence>
<proteinExistence type="predicted"/>
<dbReference type="Pfam" id="PF13620">
    <property type="entry name" value="CarboxypepD_reg"/>
    <property type="match status" value="1"/>
</dbReference>
<dbReference type="Pfam" id="PF14905">
    <property type="entry name" value="OMP_b-brl_3"/>
    <property type="match status" value="1"/>
</dbReference>
<dbReference type="GO" id="GO:0009279">
    <property type="term" value="C:cell outer membrane"/>
    <property type="evidence" value="ECO:0007669"/>
    <property type="project" value="UniProtKB-SubCell"/>
</dbReference>
<gene>
    <name evidence="8" type="ORF">H9853_02000</name>
</gene>
<feature type="compositionally biased region" description="Basic and acidic residues" evidence="4">
    <location>
        <begin position="816"/>
        <end position="826"/>
    </location>
</feature>
<comment type="caution">
    <text evidence="8">The sequence shown here is derived from an EMBL/GenBank/DDBJ whole genome shotgun (WGS) entry which is preliminary data.</text>
</comment>